<dbReference type="AlphaFoldDB" id="A0A383DQU2"/>
<evidence type="ECO:0000313" key="1">
    <source>
        <dbReference type="EMBL" id="SVE46633.1"/>
    </source>
</evidence>
<protein>
    <submittedName>
        <fullName evidence="1">Uncharacterized protein</fullName>
    </submittedName>
</protein>
<feature type="non-terminal residue" evidence="1">
    <location>
        <position position="1"/>
    </location>
</feature>
<name>A0A383DQU2_9ZZZZ</name>
<sequence>PKMFTTALLTTVALPVAMEVTWNNAIDPDATFTTTTVDGEEKTWTYRDYYWNGFTAQQRNDNMILFVPGKPPWEASLIPISPEFTLIRSIMIEGMDTLFNLAGGDARATGNNGDHFLAALTRVLDIPVPPPAGAAIALATGMDFRAGFHTTIDDEGKDSMTFLHATPSGISRIGGDQGVKESGDEFGTRTVQILYDLFGAGAAASIAVAEAYYGGRDDEMQPFTDRIGRAFSEA</sequence>
<gene>
    <name evidence="1" type="ORF">METZ01_LOCUS499487</name>
</gene>
<organism evidence="1">
    <name type="scientific">marine metagenome</name>
    <dbReference type="NCBI Taxonomy" id="408172"/>
    <lineage>
        <taxon>unclassified sequences</taxon>
        <taxon>metagenomes</taxon>
        <taxon>ecological metagenomes</taxon>
    </lineage>
</organism>
<reference evidence="1" key="1">
    <citation type="submission" date="2018-05" db="EMBL/GenBank/DDBJ databases">
        <authorList>
            <person name="Lanie J.A."/>
            <person name="Ng W.-L."/>
            <person name="Kazmierczak K.M."/>
            <person name="Andrzejewski T.M."/>
            <person name="Davidsen T.M."/>
            <person name="Wayne K.J."/>
            <person name="Tettelin H."/>
            <person name="Glass J.I."/>
            <person name="Rusch D."/>
            <person name="Podicherti R."/>
            <person name="Tsui H.-C.T."/>
            <person name="Winkler M.E."/>
        </authorList>
    </citation>
    <scope>NUCLEOTIDE SEQUENCE</scope>
</reference>
<accession>A0A383DQU2</accession>
<proteinExistence type="predicted"/>
<dbReference type="EMBL" id="UINC01219248">
    <property type="protein sequence ID" value="SVE46633.1"/>
    <property type="molecule type" value="Genomic_DNA"/>
</dbReference>
<feature type="non-terminal residue" evidence="1">
    <location>
        <position position="234"/>
    </location>
</feature>